<feature type="region of interest" description="Disordered" evidence="1">
    <location>
        <begin position="284"/>
        <end position="324"/>
    </location>
</feature>
<keyword evidence="4" id="KW-1185">Reference proteome</keyword>
<keyword evidence="2" id="KW-0732">Signal</keyword>
<feature type="compositionally biased region" description="Polar residues" evidence="1">
    <location>
        <begin position="284"/>
        <end position="306"/>
    </location>
</feature>
<evidence type="ECO:0000256" key="1">
    <source>
        <dbReference type="SAM" id="MobiDB-lite"/>
    </source>
</evidence>
<proteinExistence type="predicted"/>
<sequence>MSAVTLFLFFASAFTNLAAWTIDLPEVRQYYFSKYGNNLDDTTKVELKNDEYIYNNFHSNSEHHEHNPGYQGPIGDLQSIYEGENKHFNGGEKYAEEYEYQSYMEKKVHNIVHSGSLYLEALQRAIEEFTRRLEDCGTANYTTLVASGRYSSCARITERGEHVRRVAQLALHTAGLLRDRDYARGHEQEELFEDRALLLRLAFFLDKLTELTGFEPDLAPHLTTTPEPTTQAPVATSPFNVMNISVPEDVKLMMMNCLNNDDTSVPATERCKYPLPLPGTLMESLNVTNDNSAQNSSMNFRSSQSVLPAASPAATPVSSASARPDLDTSQSLLMSKLTASPAADETPAKSIRKRSAPSENPIEEFAKFYAKYKAWTNANPIEGKPLQHEFEDHNELRVKRSKRSATLKAIKEDVTSLMEGLKKTDQGVGNQAGQAKVLTKRSYRSRGRARVPEDPLQDISYYVKNKKGTELNPDPVQAAQVRLGLERIFRTGNPEVIRRYGSNYNPANFDHLSSGLLRSLAEAS</sequence>
<evidence type="ECO:0000313" key="4">
    <source>
        <dbReference type="Proteomes" id="UP000823941"/>
    </source>
</evidence>
<feature type="signal peptide" evidence="2">
    <location>
        <begin position="1"/>
        <end position="19"/>
    </location>
</feature>
<accession>A0ABQ7Q068</accession>
<dbReference type="EMBL" id="JAHIBW010000024">
    <property type="protein sequence ID" value="KAG7298634.1"/>
    <property type="molecule type" value="Genomic_DNA"/>
</dbReference>
<name>A0ABQ7Q068_PLUXY</name>
<evidence type="ECO:0000256" key="2">
    <source>
        <dbReference type="SAM" id="SignalP"/>
    </source>
</evidence>
<feature type="compositionally biased region" description="Low complexity" evidence="1">
    <location>
        <begin position="308"/>
        <end position="323"/>
    </location>
</feature>
<reference evidence="3 4" key="1">
    <citation type="submission" date="2021-06" db="EMBL/GenBank/DDBJ databases">
        <title>A haploid diamondback moth (Plutella xylostella L.) genome assembly resolves 31 chromosomes and identifies a diamide resistance mutation.</title>
        <authorList>
            <person name="Ward C.M."/>
            <person name="Perry K.D."/>
            <person name="Baker G."/>
            <person name="Powis K."/>
            <person name="Heckel D.G."/>
            <person name="Baxter S.W."/>
        </authorList>
    </citation>
    <scope>NUCLEOTIDE SEQUENCE [LARGE SCALE GENOMIC DNA]</scope>
    <source>
        <strain evidence="3 4">LV</strain>
        <tissue evidence="3">Single pupa</tissue>
    </source>
</reference>
<protein>
    <submittedName>
        <fullName evidence="3">Uncharacterized protein</fullName>
    </submittedName>
</protein>
<comment type="caution">
    <text evidence="3">The sequence shown here is derived from an EMBL/GenBank/DDBJ whole genome shotgun (WGS) entry which is preliminary data.</text>
</comment>
<organism evidence="3 4">
    <name type="scientific">Plutella xylostella</name>
    <name type="common">Diamondback moth</name>
    <name type="synonym">Plutella maculipennis</name>
    <dbReference type="NCBI Taxonomy" id="51655"/>
    <lineage>
        <taxon>Eukaryota</taxon>
        <taxon>Metazoa</taxon>
        <taxon>Ecdysozoa</taxon>
        <taxon>Arthropoda</taxon>
        <taxon>Hexapoda</taxon>
        <taxon>Insecta</taxon>
        <taxon>Pterygota</taxon>
        <taxon>Neoptera</taxon>
        <taxon>Endopterygota</taxon>
        <taxon>Lepidoptera</taxon>
        <taxon>Glossata</taxon>
        <taxon>Ditrysia</taxon>
        <taxon>Yponomeutoidea</taxon>
        <taxon>Plutellidae</taxon>
        <taxon>Plutella</taxon>
    </lineage>
</organism>
<dbReference type="Proteomes" id="UP000823941">
    <property type="component" value="Chromosome 24"/>
</dbReference>
<feature type="chain" id="PRO_5046537929" evidence="2">
    <location>
        <begin position="20"/>
        <end position="524"/>
    </location>
</feature>
<feature type="region of interest" description="Disordered" evidence="1">
    <location>
        <begin position="338"/>
        <end position="357"/>
    </location>
</feature>
<evidence type="ECO:0000313" key="3">
    <source>
        <dbReference type="EMBL" id="KAG7298634.1"/>
    </source>
</evidence>
<gene>
    <name evidence="3" type="ORF">JYU34_018287</name>
</gene>